<feature type="compositionally biased region" description="Basic and acidic residues" evidence="1">
    <location>
        <begin position="303"/>
        <end position="316"/>
    </location>
</feature>
<feature type="region of interest" description="Disordered" evidence="1">
    <location>
        <begin position="250"/>
        <end position="329"/>
    </location>
</feature>
<dbReference type="Proteomes" id="UP001164746">
    <property type="component" value="Chromosome 7"/>
</dbReference>
<feature type="compositionally biased region" description="Polar residues" evidence="1">
    <location>
        <begin position="250"/>
        <end position="288"/>
    </location>
</feature>
<sequence>MMLGETAATMSSKQIADWDAPLQDAKQRLLSARSILRHFMEDGLLTPTSPSIQLSPYHFMSVSPNLPPGHMESYCPSPHTLNPLPHNVIDAVVNDKATYYDAYSALVSNQQPAINDAQTVPTSLDCQNPFAATKNWIPSVSECKNASVMQEKSDSKGVAQGKYETKKASDTLEDSEFDFRSYYMQDSEVESVTRMSVTSDELAINFLDDAIDGSCSPFNAPVSPHLGLDLHSDHIFLQNHDRTENTQVAFSNQHQRSGTQKVNDQSSSSRNFNTPQISHPQQIQVQLRSSDQAQYSHQHQHHSTSDRFENKDHDLSRTTSPNLNPDIPPEASAYFEKKTRELLARKAAEVLIANEPTVINVHLGQNGNGLLSAVHQQNATSEQVNFRNLLRRTDIDPETLVHREQEEDKPLYDFRKMLRKTGRLEVIATPSS</sequence>
<evidence type="ECO:0000256" key="1">
    <source>
        <dbReference type="SAM" id="MobiDB-lite"/>
    </source>
</evidence>
<proteinExistence type="predicted"/>
<evidence type="ECO:0000313" key="3">
    <source>
        <dbReference type="Proteomes" id="UP001164746"/>
    </source>
</evidence>
<reference evidence="2" key="1">
    <citation type="submission" date="2022-11" db="EMBL/GenBank/DDBJ databases">
        <title>Centuries of genome instability and evolution in soft-shell clam transmissible cancer (bioRxiv).</title>
        <authorList>
            <person name="Hart S.F.M."/>
            <person name="Yonemitsu M.A."/>
            <person name="Giersch R.M."/>
            <person name="Beal B.F."/>
            <person name="Arriagada G."/>
            <person name="Davis B.W."/>
            <person name="Ostrander E.A."/>
            <person name="Goff S.P."/>
            <person name="Metzger M.J."/>
        </authorList>
    </citation>
    <scope>NUCLEOTIDE SEQUENCE</scope>
    <source>
        <strain evidence="2">MELC-2E11</strain>
        <tissue evidence="2">Siphon/mantle</tissue>
    </source>
</reference>
<accession>A0ABY7EP29</accession>
<keyword evidence="3" id="KW-1185">Reference proteome</keyword>
<name>A0ABY7EP29_MYAAR</name>
<protein>
    <submittedName>
        <fullName evidence="2">Uncharacterized protein</fullName>
    </submittedName>
</protein>
<gene>
    <name evidence="2" type="ORF">MAR_035780</name>
</gene>
<evidence type="ECO:0000313" key="2">
    <source>
        <dbReference type="EMBL" id="WAR10704.1"/>
    </source>
</evidence>
<organism evidence="2 3">
    <name type="scientific">Mya arenaria</name>
    <name type="common">Soft-shell clam</name>
    <dbReference type="NCBI Taxonomy" id="6604"/>
    <lineage>
        <taxon>Eukaryota</taxon>
        <taxon>Metazoa</taxon>
        <taxon>Spiralia</taxon>
        <taxon>Lophotrochozoa</taxon>
        <taxon>Mollusca</taxon>
        <taxon>Bivalvia</taxon>
        <taxon>Autobranchia</taxon>
        <taxon>Heteroconchia</taxon>
        <taxon>Euheterodonta</taxon>
        <taxon>Imparidentia</taxon>
        <taxon>Neoheterodontei</taxon>
        <taxon>Myida</taxon>
        <taxon>Myoidea</taxon>
        <taxon>Myidae</taxon>
        <taxon>Mya</taxon>
    </lineage>
</organism>
<dbReference type="EMBL" id="CP111018">
    <property type="protein sequence ID" value="WAR10704.1"/>
    <property type="molecule type" value="Genomic_DNA"/>
</dbReference>